<feature type="transmembrane region" description="Helical" evidence="6">
    <location>
        <begin position="310"/>
        <end position="336"/>
    </location>
</feature>
<protein>
    <submittedName>
        <fullName evidence="8">Type II secretion system F family protein</fullName>
    </submittedName>
</protein>
<proteinExistence type="predicted"/>
<evidence type="ECO:0000313" key="8">
    <source>
        <dbReference type="EMBL" id="MBK0422347.1"/>
    </source>
</evidence>
<dbReference type="InterPro" id="IPR018076">
    <property type="entry name" value="T2SS_GspF_dom"/>
</dbReference>
<keyword evidence="9" id="KW-1185">Reference proteome</keyword>
<gene>
    <name evidence="8" type="ORF">JD292_09705</name>
</gene>
<evidence type="ECO:0000256" key="2">
    <source>
        <dbReference type="ARBA" id="ARBA00022475"/>
    </source>
</evidence>
<dbReference type="PANTHER" id="PTHR35007:SF4">
    <property type="entry name" value="CONSERVED TRANSMEMBRANE PROTEIN-RELATED"/>
    <property type="match status" value="1"/>
</dbReference>
<evidence type="ECO:0000256" key="1">
    <source>
        <dbReference type="ARBA" id="ARBA00004651"/>
    </source>
</evidence>
<feature type="domain" description="Type II secretion system protein GspF" evidence="7">
    <location>
        <begin position="56"/>
        <end position="170"/>
    </location>
</feature>
<comment type="subcellular location">
    <subcellularLocation>
        <location evidence="1">Cell membrane</location>
        <topology evidence="1">Multi-pass membrane protein</topology>
    </subcellularLocation>
</comment>
<dbReference type="Pfam" id="PF00482">
    <property type="entry name" value="T2SSF"/>
    <property type="match status" value="1"/>
</dbReference>
<sequence length="338" mass="34740">MSSASRERIGWRRSGLSSANPEICPLSRSVGGAPCGGRDEVADHGRSEVTSVAGRIASLLAGGVPAHRAFGALASEEGADPEVVRIAGEIAAGQGIAIALSAGPGPEWRVFGAAWSLAEGSGAPLAVSLERIAASLVRLSEVAQRRAVLLSGPVATIRTVIALPPLALAMGWLLGFDPFRVLFGEWGWVLLLIGFTLLLAGNAWGRALIRGAVGPRSVSGLEFDLAEIALGGGASAAVIRRRIADAVDSAGAEWIRFDALADCAPLSRLLASARATGAPMGDLLAAESRQRVAASLSEMERSCEKLGVRILVPICVCVLPSFVVIGVAPVVVSMLAGY</sequence>
<keyword evidence="3 6" id="KW-0812">Transmembrane</keyword>
<accession>A0A934QFC9</accession>
<evidence type="ECO:0000256" key="6">
    <source>
        <dbReference type="SAM" id="Phobius"/>
    </source>
</evidence>
<evidence type="ECO:0000256" key="5">
    <source>
        <dbReference type="ARBA" id="ARBA00023136"/>
    </source>
</evidence>
<evidence type="ECO:0000256" key="4">
    <source>
        <dbReference type="ARBA" id="ARBA00022989"/>
    </source>
</evidence>
<name>A0A934QFC9_9MICO</name>
<dbReference type="Proteomes" id="UP000618733">
    <property type="component" value="Unassembled WGS sequence"/>
</dbReference>
<feature type="transmembrane region" description="Helical" evidence="6">
    <location>
        <begin position="148"/>
        <end position="174"/>
    </location>
</feature>
<organism evidence="8 9">
    <name type="scientific">Leucobacter edaphi</name>
    <dbReference type="NCBI Taxonomy" id="2796472"/>
    <lineage>
        <taxon>Bacteria</taxon>
        <taxon>Bacillati</taxon>
        <taxon>Actinomycetota</taxon>
        <taxon>Actinomycetes</taxon>
        <taxon>Micrococcales</taxon>
        <taxon>Microbacteriaceae</taxon>
        <taxon>Leucobacter</taxon>
    </lineage>
</organism>
<feature type="transmembrane region" description="Helical" evidence="6">
    <location>
        <begin position="186"/>
        <end position="209"/>
    </location>
</feature>
<keyword evidence="5 6" id="KW-0472">Membrane</keyword>
<keyword evidence="4 6" id="KW-1133">Transmembrane helix</keyword>
<comment type="caution">
    <text evidence="8">The sequence shown here is derived from an EMBL/GenBank/DDBJ whole genome shotgun (WGS) entry which is preliminary data.</text>
</comment>
<dbReference type="EMBL" id="JAEHOI010000009">
    <property type="protein sequence ID" value="MBK0422347.1"/>
    <property type="molecule type" value="Genomic_DNA"/>
</dbReference>
<dbReference type="AlphaFoldDB" id="A0A934QFC9"/>
<evidence type="ECO:0000259" key="7">
    <source>
        <dbReference type="Pfam" id="PF00482"/>
    </source>
</evidence>
<reference evidence="8" key="1">
    <citation type="submission" date="2020-12" db="EMBL/GenBank/DDBJ databases">
        <title>Leucobacter sp. CAS2, isolated from Chromium sludge.</title>
        <authorList>
            <person name="Xu Z."/>
        </authorList>
    </citation>
    <scope>NUCLEOTIDE SEQUENCE</scope>
    <source>
        <strain evidence="8">CSA2</strain>
    </source>
</reference>
<evidence type="ECO:0000313" key="9">
    <source>
        <dbReference type="Proteomes" id="UP000618733"/>
    </source>
</evidence>
<keyword evidence="2" id="KW-1003">Cell membrane</keyword>
<dbReference type="PANTHER" id="PTHR35007">
    <property type="entry name" value="INTEGRAL MEMBRANE PROTEIN-RELATED"/>
    <property type="match status" value="1"/>
</dbReference>
<dbReference type="GO" id="GO:0005886">
    <property type="term" value="C:plasma membrane"/>
    <property type="evidence" value="ECO:0007669"/>
    <property type="project" value="UniProtKB-SubCell"/>
</dbReference>
<evidence type="ECO:0000256" key="3">
    <source>
        <dbReference type="ARBA" id="ARBA00022692"/>
    </source>
</evidence>